<protein>
    <submittedName>
        <fullName evidence="2">Uncharacterized protein</fullName>
    </submittedName>
</protein>
<evidence type="ECO:0000256" key="1">
    <source>
        <dbReference type="SAM" id="MobiDB-lite"/>
    </source>
</evidence>
<proteinExistence type="predicted"/>
<dbReference type="AlphaFoldDB" id="A0A4P9ZC17"/>
<gene>
    <name evidence="2" type="ORF">METBISCDRAFT_27437</name>
</gene>
<reference evidence="3" key="1">
    <citation type="journal article" date="2018" name="Nat. Microbiol.">
        <title>Leveraging single-cell genomics to expand the fungal tree of life.</title>
        <authorList>
            <person name="Ahrendt S.R."/>
            <person name="Quandt C.A."/>
            <person name="Ciobanu D."/>
            <person name="Clum A."/>
            <person name="Salamov A."/>
            <person name="Andreopoulos B."/>
            <person name="Cheng J.F."/>
            <person name="Woyke T."/>
            <person name="Pelin A."/>
            <person name="Henrissat B."/>
            <person name="Reynolds N.K."/>
            <person name="Benny G.L."/>
            <person name="Smith M.E."/>
            <person name="James T.Y."/>
            <person name="Grigoriev I.V."/>
        </authorList>
    </citation>
    <scope>NUCLEOTIDE SEQUENCE [LARGE SCALE GENOMIC DNA]</scope>
    <source>
        <strain evidence="3">Baker2002</strain>
    </source>
</reference>
<accession>A0A4P9ZC17</accession>
<organism evidence="2 3">
    <name type="scientific">Metschnikowia bicuspidata</name>
    <dbReference type="NCBI Taxonomy" id="27322"/>
    <lineage>
        <taxon>Eukaryota</taxon>
        <taxon>Fungi</taxon>
        <taxon>Dikarya</taxon>
        <taxon>Ascomycota</taxon>
        <taxon>Saccharomycotina</taxon>
        <taxon>Pichiomycetes</taxon>
        <taxon>Metschnikowiaceae</taxon>
        <taxon>Metschnikowia</taxon>
    </lineage>
</organism>
<sequence length="134" mass="15103">MSDWAASLLKKPTTKKEADESSPPTGFKDANNENDAKDSAESKESEEHSPKEQSPIESYNAAEVLSFLNAQYEAEIAAAKQDKTGEKYRIYQLLDSSSAWSTKPFSSGKRSQGDEYELLKELNRRLQRRPSRKP</sequence>
<evidence type="ECO:0000313" key="2">
    <source>
        <dbReference type="EMBL" id="RKP30353.1"/>
    </source>
</evidence>
<dbReference type="OrthoDB" id="4022097at2759"/>
<evidence type="ECO:0000313" key="3">
    <source>
        <dbReference type="Proteomes" id="UP000268321"/>
    </source>
</evidence>
<dbReference type="EMBL" id="ML004460">
    <property type="protein sequence ID" value="RKP30353.1"/>
    <property type="molecule type" value="Genomic_DNA"/>
</dbReference>
<dbReference type="Proteomes" id="UP000268321">
    <property type="component" value="Unassembled WGS sequence"/>
</dbReference>
<name>A0A4P9ZC17_9ASCO</name>
<feature type="compositionally biased region" description="Basic and acidic residues" evidence="1">
    <location>
        <begin position="30"/>
        <end position="51"/>
    </location>
</feature>
<feature type="region of interest" description="Disordered" evidence="1">
    <location>
        <begin position="1"/>
        <end position="58"/>
    </location>
</feature>
<keyword evidence="3" id="KW-1185">Reference proteome</keyword>